<sequence length="226" mass="26386">MNKYIYILLLIIFGLKTHSYADSYKGIKKIDMEVFRNGEVIGYSNYFFDQTDNRVIIKNHTKFTVNLFGVSVFSISSEAIETYENDELIYFESNTSQNDKKKYVNLNYDQSLKKLIIDGSSYKGEASTECIVGNWWNHKILKANCQISPLSGSIKDQIVTFLGKENISLYGKNYLAHHYKLKSKDENMPDNKKLDFDIWFNSENNLILKVAYSKMGDWEYKLKNFE</sequence>
<reference evidence="1" key="1">
    <citation type="submission" date="2018-05" db="EMBL/GenBank/DDBJ databases">
        <authorList>
            <person name="Lanie J.A."/>
            <person name="Ng W.-L."/>
            <person name="Kazmierczak K.M."/>
            <person name="Andrzejewski T.M."/>
            <person name="Davidsen T.M."/>
            <person name="Wayne K.J."/>
            <person name="Tettelin H."/>
            <person name="Glass J.I."/>
            <person name="Rusch D."/>
            <person name="Podicherti R."/>
            <person name="Tsui H.-C.T."/>
            <person name="Winkler M.E."/>
        </authorList>
    </citation>
    <scope>NUCLEOTIDE SEQUENCE</scope>
</reference>
<gene>
    <name evidence="1" type="ORF">METZ01_LOCUS364393</name>
</gene>
<dbReference type="AlphaFoldDB" id="A0A382SNR7"/>
<dbReference type="InterPro" id="IPR045767">
    <property type="entry name" value="DUF6134"/>
</dbReference>
<accession>A0A382SNR7</accession>
<proteinExistence type="predicted"/>
<evidence type="ECO:0008006" key="2">
    <source>
        <dbReference type="Google" id="ProtNLM"/>
    </source>
</evidence>
<dbReference type="Pfam" id="PF19630">
    <property type="entry name" value="DUF6134"/>
    <property type="match status" value="1"/>
</dbReference>
<organism evidence="1">
    <name type="scientific">marine metagenome</name>
    <dbReference type="NCBI Taxonomy" id="408172"/>
    <lineage>
        <taxon>unclassified sequences</taxon>
        <taxon>metagenomes</taxon>
        <taxon>ecological metagenomes</taxon>
    </lineage>
</organism>
<protein>
    <recommendedName>
        <fullName evidence="2">DUF3108 domain-containing protein</fullName>
    </recommendedName>
</protein>
<evidence type="ECO:0000313" key="1">
    <source>
        <dbReference type="EMBL" id="SVD11539.1"/>
    </source>
</evidence>
<dbReference type="EMBL" id="UINC01130461">
    <property type="protein sequence ID" value="SVD11539.1"/>
    <property type="molecule type" value="Genomic_DNA"/>
</dbReference>
<name>A0A382SNR7_9ZZZZ</name>